<gene>
    <name evidence="1" type="ORF">KOR42_15510</name>
</gene>
<dbReference type="RefSeq" id="WP_146508390.1">
    <property type="nucleotide sequence ID" value="NZ_SIHI01000001.1"/>
</dbReference>
<organism evidence="1 2">
    <name type="scientific">Thalassoglobus neptunius</name>
    <dbReference type="NCBI Taxonomy" id="1938619"/>
    <lineage>
        <taxon>Bacteria</taxon>
        <taxon>Pseudomonadati</taxon>
        <taxon>Planctomycetota</taxon>
        <taxon>Planctomycetia</taxon>
        <taxon>Planctomycetales</taxon>
        <taxon>Planctomycetaceae</taxon>
        <taxon>Thalassoglobus</taxon>
    </lineage>
</organism>
<accession>A0A5C5X5H5</accession>
<dbReference type="GO" id="GO:0017128">
    <property type="term" value="F:phospholipid scramblase activity"/>
    <property type="evidence" value="ECO:0007669"/>
    <property type="project" value="InterPro"/>
</dbReference>
<proteinExistence type="predicted"/>
<dbReference type="InterPro" id="IPR005552">
    <property type="entry name" value="Scramblase"/>
</dbReference>
<dbReference type="Gene3D" id="2.40.160.200">
    <property type="entry name" value="LURP1-related"/>
    <property type="match status" value="1"/>
</dbReference>
<dbReference type="AlphaFoldDB" id="A0A5C5X5H5"/>
<reference evidence="1 2" key="1">
    <citation type="submission" date="2019-02" db="EMBL/GenBank/DDBJ databases">
        <title>Deep-cultivation of Planctomycetes and their phenomic and genomic characterization uncovers novel biology.</title>
        <authorList>
            <person name="Wiegand S."/>
            <person name="Jogler M."/>
            <person name="Boedeker C."/>
            <person name="Pinto D."/>
            <person name="Vollmers J."/>
            <person name="Rivas-Marin E."/>
            <person name="Kohn T."/>
            <person name="Peeters S.H."/>
            <person name="Heuer A."/>
            <person name="Rast P."/>
            <person name="Oberbeckmann S."/>
            <person name="Bunk B."/>
            <person name="Jeske O."/>
            <person name="Meyerdierks A."/>
            <person name="Storesund J.E."/>
            <person name="Kallscheuer N."/>
            <person name="Luecker S."/>
            <person name="Lage O.M."/>
            <person name="Pohl T."/>
            <person name="Merkel B.J."/>
            <person name="Hornburger P."/>
            <person name="Mueller R.-W."/>
            <person name="Bruemmer F."/>
            <person name="Labrenz M."/>
            <person name="Spormann A.M."/>
            <person name="Op Den Camp H."/>
            <person name="Overmann J."/>
            <person name="Amann R."/>
            <person name="Jetten M.S.M."/>
            <person name="Mascher T."/>
            <person name="Medema M.H."/>
            <person name="Devos D.P."/>
            <person name="Kaster A.-K."/>
            <person name="Ovreas L."/>
            <person name="Rohde M."/>
            <person name="Galperin M.Y."/>
            <person name="Jogler C."/>
        </authorList>
    </citation>
    <scope>NUCLEOTIDE SEQUENCE [LARGE SCALE GENOMIC DNA]</scope>
    <source>
        <strain evidence="1 2">KOR42</strain>
    </source>
</reference>
<evidence type="ECO:0000313" key="1">
    <source>
        <dbReference type="EMBL" id="TWT58180.1"/>
    </source>
</evidence>
<dbReference type="GO" id="GO:0005886">
    <property type="term" value="C:plasma membrane"/>
    <property type="evidence" value="ECO:0007669"/>
    <property type="project" value="TreeGrafter"/>
</dbReference>
<dbReference type="OrthoDB" id="652307at2"/>
<dbReference type="InterPro" id="IPR025659">
    <property type="entry name" value="Tubby-like_C"/>
</dbReference>
<dbReference type="PANTHER" id="PTHR23248:SF9">
    <property type="entry name" value="PHOSPHOLIPID SCRAMBLASE"/>
    <property type="match status" value="1"/>
</dbReference>
<comment type="caution">
    <text evidence="1">The sequence shown here is derived from an EMBL/GenBank/DDBJ whole genome shotgun (WGS) entry which is preliminary data.</text>
</comment>
<dbReference type="Pfam" id="PF03803">
    <property type="entry name" value="Scramblase"/>
    <property type="match status" value="1"/>
</dbReference>
<name>A0A5C5X5H5_9PLAN</name>
<dbReference type="InterPro" id="IPR038595">
    <property type="entry name" value="LOR_sf"/>
</dbReference>
<dbReference type="Proteomes" id="UP000317243">
    <property type="component" value="Unassembled WGS sequence"/>
</dbReference>
<evidence type="ECO:0000313" key="2">
    <source>
        <dbReference type="Proteomes" id="UP000317243"/>
    </source>
</evidence>
<sequence>MHDALKRNLFLVKEHVGMFKASSNYDVYDPSTGEIILNCREPRLGWITKLLRFTDYKTLTPFEVHISSPDGEPVISIHRGVSFFLSKVDVLDSDGDRIGGFKQKFFSIGGAFHVLGEDDQILCDLKGSFTGWDFRFLHDGIELARVSKKWSGIGKEMFTSADNYMLEISEDVPMDNPIRMLILGSVMCIDMVLKEA</sequence>
<protein>
    <submittedName>
        <fullName evidence="1">Scramblase</fullName>
    </submittedName>
</protein>
<dbReference type="PANTHER" id="PTHR23248">
    <property type="entry name" value="PHOSPHOLIPID SCRAMBLASE-RELATED"/>
    <property type="match status" value="1"/>
</dbReference>
<dbReference type="EMBL" id="SIHI01000001">
    <property type="protein sequence ID" value="TWT58180.1"/>
    <property type="molecule type" value="Genomic_DNA"/>
</dbReference>
<dbReference type="SUPFAM" id="SSF54518">
    <property type="entry name" value="Tubby C-terminal domain-like"/>
    <property type="match status" value="1"/>
</dbReference>
<keyword evidence="2" id="KW-1185">Reference proteome</keyword>